<dbReference type="RefSeq" id="WP_253051200.1">
    <property type="nucleotide sequence ID" value="NZ_CP159290.1"/>
</dbReference>
<protein>
    <submittedName>
        <fullName evidence="1">Uncharacterized protein</fullName>
    </submittedName>
</protein>
<sequence>MGDARTDGTVPRYRVLRDGRVVLVVRGEPGVLVSASVPPPLPGTAPVTHPFATATFTATLHEGTLGSLLREAPDLAAFLAAVERAGYVVEPDG</sequence>
<dbReference type="AlphaFoldDB" id="A0AAU8FZJ0"/>
<name>A0AAU8FZJ0_9MICO</name>
<dbReference type="EMBL" id="CP159290">
    <property type="protein sequence ID" value="XCH30012.1"/>
    <property type="molecule type" value="Genomic_DNA"/>
</dbReference>
<reference evidence="1" key="1">
    <citation type="submission" date="2024-06" db="EMBL/GenBank/DDBJ databases">
        <title>Complete genome sequence of the cellulolytic actinobacterium, Cellulosimicrobium ES-005.</title>
        <authorList>
            <person name="Matthews C.T."/>
            <person name="Underwood K.D."/>
            <person name="Ghanchi K.M."/>
            <person name="Fields S.D."/>
            <person name="Gardner S.G."/>
        </authorList>
    </citation>
    <scope>NUCLEOTIDE SEQUENCE</scope>
    <source>
        <strain evidence="1">ES-005</strain>
    </source>
</reference>
<gene>
    <name evidence="1" type="ORF">ABRQ22_21090</name>
</gene>
<proteinExistence type="predicted"/>
<accession>A0AAU8FZJ0</accession>
<organism evidence="1">
    <name type="scientific">Cellulosimicrobium sp. ES-005</name>
    <dbReference type="NCBI Taxonomy" id="3163031"/>
    <lineage>
        <taxon>Bacteria</taxon>
        <taxon>Bacillati</taxon>
        <taxon>Actinomycetota</taxon>
        <taxon>Actinomycetes</taxon>
        <taxon>Micrococcales</taxon>
        <taxon>Promicromonosporaceae</taxon>
        <taxon>Cellulosimicrobium</taxon>
    </lineage>
</organism>
<evidence type="ECO:0000313" key="1">
    <source>
        <dbReference type="EMBL" id="XCH30012.1"/>
    </source>
</evidence>